<feature type="compositionally biased region" description="Acidic residues" evidence="5">
    <location>
        <begin position="213"/>
        <end position="222"/>
    </location>
</feature>
<dbReference type="PROSITE" id="PS50294">
    <property type="entry name" value="WD_REPEATS_REGION"/>
    <property type="match status" value="5"/>
</dbReference>
<name>A0A0F7STE2_PHARH</name>
<dbReference type="Pfam" id="PF00400">
    <property type="entry name" value="WD40"/>
    <property type="match status" value="5"/>
</dbReference>
<feature type="region of interest" description="Disordered" evidence="5">
    <location>
        <begin position="1"/>
        <end position="34"/>
    </location>
</feature>
<dbReference type="SMART" id="SM00320">
    <property type="entry name" value="WD40"/>
    <property type="match status" value="7"/>
</dbReference>
<feature type="region of interest" description="Disordered" evidence="5">
    <location>
        <begin position="335"/>
        <end position="361"/>
    </location>
</feature>
<dbReference type="PRINTS" id="PR00320">
    <property type="entry name" value="GPROTEINBRPT"/>
</dbReference>
<dbReference type="AlphaFoldDB" id="A0A0F7STE2"/>
<dbReference type="InterPro" id="IPR019775">
    <property type="entry name" value="WD40_repeat_CS"/>
</dbReference>
<dbReference type="InterPro" id="IPR001680">
    <property type="entry name" value="WD40_rpt"/>
</dbReference>
<keyword evidence="4" id="KW-0175">Coiled coil</keyword>
<keyword evidence="2" id="KW-0677">Repeat</keyword>
<evidence type="ECO:0000313" key="6">
    <source>
        <dbReference type="EMBL" id="CED83899.1"/>
    </source>
</evidence>
<feature type="compositionally biased region" description="Polar residues" evidence="5">
    <location>
        <begin position="10"/>
        <end position="26"/>
    </location>
</feature>
<feature type="repeat" description="WD" evidence="3">
    <location>
        <begin position="716"/>
        <end position="747"/>
    </location>
</feature>
<dbReference type="Gene3D" id="2.130.10.10">
    <property type="entry name" value="YVTN repeat-like/Quinoprotein amine dehydrogenase"/>
    <property type="match status" value="3"/>
</dbReference>
<dbReference type="PROSITE" id="PS00678">
    <property type="entry name" value="WD_REPEATS_1"/>
    <property type="match status" value="3"/>
</dbReference>
<accession>A0A0F7STE2</accession>
<dbReference type="EMBL" id="LN483157">
    <property type="protein sequence ID" value="CED83899.1"/>
    <property type="molecule type" value="Genomic_DNA"/>
</dbReference>
<organism evidence="6">
    <name type="scientific">Phaffia rhodozyma</name>
    <name type="common">Yeast</name>
    <name type="synonym">Xanthophyllomyces dendrorhous</name>
    <dbReference type="NCBI Taxonomy" id="264483"/>
    <lineage>
        <taxon>Eukaryota</taxon>
        <taxon>Fungi</taxon>
        <taxon>Dikarya</taxon>
        <taxon>Basidiomycota</taxon>
        <taxon>Agaricomycotina</taxon>
        <taxon>Tremellomycetes</taxon>
        <taxon>Cystofilobasidiales</taxon>
        <taxon>Mrakiaceae</taxon>
        <taxon>Phaffia</taxon>
    </lineage>
</organism>
<dbReference type="InterPro" id="IPR015943">
    <property type="entry name" value="WD40/YVTN_repeat-like_dom_sf"/>
</dbReference>
<keyword evidence="1 3" id="KW-0853">WD repeat</keyword>
<dbReference type="PANTHER" id="PTHR44156">
    <property type="entry name" value="SUPERNUMERARY LIMBS, ISOFORM B-RELATED"/>
    <property type="match status" value="1"/>
</dbReference>
<feature type="repeat" description="WD" evidence="3">
    <location>
        <begin position="376"/>
        <end position="417"/>
    </location>
</feature>
<feature type="coiled-coil region" evidence="4">
    <location>
        <begin position="279"/>
        <end position="320"/>
    </location>
</feature>
<feature type="region of interest" description="Disordered" evidence="5">
    <location>
        <begin position="208"/>
        <end position="250"/>
    </location>
</feature>
<feature type="repeat" description="WD" evidence="3">
    <location>
        <begin position="636"/>
        <end position="675"/>
    </location>
</feature>
<feature type="region of interest" description="Disordered" evidence="5">
    <location>
        <begin position="163"/>
        <end position="182"/>
    </location>
</feature>
<protein>
    <submittedName>
        <fullName evidence="6">FOG: WD40 repeat</fullName>
    </submittedName>
</protein>
<reference evidence="6" key="1">
    <citation type="submission" date="2014-08" db="EMBL/GenBank/DDBJ databases">
        <authorList>
            <person name="Sharma Rahul"/>
            <person name="Thines Marco"/>
        </authorList>
    </citation>
    <scope>NUCLEOTIDE SEQUENCE</scope>
</reference>
<dbReference type="Gene3D" id="6.10.280.220">
    <property type="match status" value="1"/>
</dbReference>
<evidence type="ECO:0000256" key="5">
    <source>
        <dbReference type="SAM" id="MobiDB-lite"/>
    </source>
</evidence>
<evidence type="ECO:0000256" key="3">
    <source>
        <dbReference type="PROSITE-ProRule" id="PRU00221"/>
    </source>
</evidence>
<evidence type="ECO:0000256" key="4">
    <source>
        <dbReference type="SAM" id="Coils"/>
    </source>
</evidence>
<dbReference type="PROSITE" id="PS50082">
    <property type="entry name" value="WD_REPEATS_2"/>
    <property type="match status" value="6"/>
</dbReference>
<sequence>MTSAKDLFFSDSTSRPQEPSLSSADRSQPHESQRPIKAALDPITDTAPSSFAVLGHAVKGIGSGWNAGSNGGDVLHEMAPMIFNPRFIANASNHPVNRQTLAPPSRTSIMTPLKMTMPSLGPRQKTSASLSILEAIPSLLSAPLPEPSSSSTDSNTAVSLLRGFQATVPSSERGKERRRKVRGNLAEVGLGGGRLGVKRLAAQNSGLLGASGEENEDGEVEEGVMMTGKERRRRRREKAKLAASSSKGGSFAKHELGREELLRMEDEIKWDRENLVVRKSLINSEIEELSSKISALEKIRMELEQDILKLKEEDLGLQDELEGIQDRLLSITPEGNRSIADATGQHAGPSSRRRKGPAFLPSEHDDLPSGVAFMTLVNHTAPITALDFSEPYGVLVSAAADDSLRVWDLCSGEESGRLRGHRGTVKAIQCEDQLCFTGGVDGDIRLWDLRLVDDYEDKLARDMQNSSVIYASASNNVQEDGGEASKEETSVGNPCIRTLEGHSKAVSCLYYESGCLVTGSSDKTIRQWDVNTGQCVLTMDILWAISSAPPPQPAPTSFDPYGPLTSESILPGSNLLASVTSGAFAVPTPPYSDGSWDMYQDFVGGVQFWGYALASASGDGGVRMWDMRTGQAHRTLLGHTGPVTCLQFDEMNIVTGSLDKTIRIWDLRMGAVSEVLKHEFPVTSVQFDSRKIISCTGENGIDVYNRTSHQHSRLTTNGHTLPAERLRYEDKYMVSGGKDATVKVWSL</sequence>
<dbReference type="SUPFAM" id="SSF50978">
    <property type="entry name" value="WD40 repeat-like"/>
    <property type="match status" value="1"/>
</dbReference>
<feature type="repeat" description="WD" evidence="3">
    <location>
        <begin position="418"/>
        <end position="450"/>
    </location>
</feature>
<evidence type="ECO:0000256" key="1">
    <source>
        <dbReference type="ARBA" id="ARBA00022574"/>
    </source>
</evidence>
<dbReference type="InterPro" id="IPR053299">
    <property type="entry name" value="ASTRA_WD_repeat"/>
</dbReference>
<proteinExistence type="predicted"/>
<feature type="repeat" description="WD" evidence="3">
    <location>
        <begin position="499"/>
        <end position="538"/>
    </location>
</feature>
<feature type="repeat" description="WD" evidence="3">
    <location>
        <begin position="613"/>
        <end position="635"/>
    </location>
</feature>
<feature type="compositionally biased region" description="Low complexity" evidence="5">
    <location>
        <begin position="241"/>
        <end position="250"/>
    </location>
</feature>
<dbReference type="InterPro" id="IPR020472">
    <property type="entry name" value="WD40_PAC1"/>
</dbReference>
<dbReference type="InterPro" id="IPR036322">
    <property type="entry name" value="WD40_repeat_dom_sf"/>
</dbReference>
<dbReference type="CDD" id="cd00200">
    <property type="entry name" value="WD40"/>
    <property type="match status" value="1"/>
</dbReference>
<evidence type="ECO:0000256" key="2">
    <source>
        <dbReference type="ARBA" id="ARBA00022737"/>
    </source>
</evidence>